<dbReference type="SMART" id="SM00895">
    <property type="entry name" value="FCD"/>
    <property type="match status" value="1"/>
</dbReference>
<dbReference type="CDD" id="cd07377">
    <property type="entry name" value="WHTH_GntR"/>
    <property type="match status" value="1"/>
</dbReference>
<dbReference type="PROSITE" id="PS50949">
    <property type="entry name" value="HTH_GNTR"/>
    <property type="match status" value="1"/>
</dbReference>
<keyword evidence="3" id="KW-0804">Transcription</keyword>
<protein>
    <submittedName>
        <fullName evidence="5">GntR family transcriptional regulator</fullName>
    </submittedName>
</protein>
<feature type="domain" description="HTH gntR-type" evidence="4">
    <location>
        <begin position="10"/>
        <end position="77"/>
    </location>
</feature>
<proteinExistence type="predicted"/>
<dbReference type="GO" id="GO:0003677">
    <property type="term" value="F:DNA binding"/>
    <property type="evidence" value="ECO:0007669"/>
    <property type="project" value="UniProtKB-KW"/>
</dbReference>
<keyword evidence="2" id="KW-0238">DNA-binding</keyword>
<dbReference type="PRINTS" id="PR00035">
    <property type="entry name" value="HTHGNTR"/>
</dbReference>
<dbReference type="Gene3D" id="1.20.120.530">
    <property type="entry name" value="GntR ligand-binding domain-like"/>
    <property type="match status" value="1"/>
</dbReference>
<name>A0A2J6WPD1_9BACT</name>
<dbReference type="InterPro" id="IPR011711">
    <property type="entry name" value="GntR_C"/>
</dbReference>
<evidence type="ECO:0000256" key="3">
    <source>
        <dbReference type="ARBA" id="ARBA00023163"/>
    </source>
</evidence>
<dbReference type="InterPro" id="IPR036390">
    <property type="entry name" value="WH_DNA-bd_sf"/>
</dbReference>
<organism evidence="5 6">
    <name type="scientific">Calditerrivibrio nitroreducens</name>
    <dbReference type="NCBI Taxonomy" id="477976"/>
    <lineage>
        <taxon>Bacteria</taxon>
        <taxon>Pseudomonadati</taxon>
        <taxon>Deferribacterota</taxon>
        <taxon>Deferribacteres</taxon>
        <taxon>Deferribacterales</taxon>
        <taxon>Calditerrivibrionaceae</taxon>
    </lineage>
</organism>
<dbReference type="PANTHER" id="PTHR43537">
    <property type="entry name" value="TRANSCRIPTIONAL REGULATOR, GNTR FAMILY"/>
    <property type="match status" value="1"/>
</dbReference>
<dbReference type="InterPro" id="IPR008920">
    <property type="entry name" value="TF_FadR/GntR_C"/>
</dbReference>
<dbReference type="PANTHER" id="PTHR43537:SF24">
    <property type="entry name" value="GLUCONATE OPERON TRANSCRIPTIONAL REPRESSOR"/>
    <property type="match status" value="1"/>
</dbReference>
<accession>A0A2J6WPD1</accession>
<dbReference type="EMBL" id="PNIN01000025">
    <property type="protein sequence ID" value="PMP72228.1"/>
    <property type="molecule type" value="Genomic_DNA"/>
</dbReference>
<evidence type="ECO:0000259" key="4">
    <source>
        <dbReference type="PROSITE" id="PS50949"/>
    </source>
</evidence>
<dbReference type="Pfam" id="PF00392">
    <property type="entry name" value="GntR"/>
    <property type="match status" value="1"/>
</dbReference>
<dbReference type="SUPFAM" id="SSF48008">
    <property type="entry name" value="GntR ligand-binding domain-like"/>
    <property type="match status" value="1"/>
</dbReference>
<reference evidence="5 6" key="1">
    <citation type="submission" date="2018-01" db="EMBL/GenBank/DDBJ databases">
        <title>Metagenomic assembled genomes from two thermal pools in the Uzon Caldera, Kamchatka, Russia.</title>
        <authorList>
            <person name="Wilkins L."/>
            <person name="Ettinger C."/>
        </authorList>
    </citation>
    <scope>NUCLEOTIDE SEQUENCE [LARGE SCALE GENOMIC DNA]</scope>
    <source>
        <strain evidence="5">ZAV-05</strain>
    </source>
</reference>
<dbReference type="InterPro" id="IPR000524">
    <property type="entry name" value="Tscrpt_reg_HTH_GntR"/>
</dbReference>
<dbReference type="GO" id="GO:0003700">
    <property type="term" value="F:DNA-binding transcription factor activity"/>
    <property type="evidence" value="ECO:0007669"/>
    <property type="project" value="InterPro"/>
</dbReference>
<keyword evidence="1" id="KW-0805">Transcription regulation</keyword>
<sequence>MSSNMLLDSKPLRERIADRIRTDIVKGIFSDGERLIEPKLAEIYGISRTPIREALRQLESEGFIEIVPRKGAVVKELTIRDIDNLYAIKANLEGLAARQAVNLISDKEIERLVNVNEKFISLFKGSENIVEEYLKYNISFHNLFIKYSQNDKLIEILEGLNKNFQRFRSFLVSKVDRVREAYMEHNRIIEAFKDRDPEKVEKAVRNHIESGWNYLRAKIQGAKK</sequence>
<dbReference type="Gene3D" id="1.10.10.10">
    <property type="entry name" value="Winged helix-like DNA-binding domain superfamily/Winged helix DNA-binding domain"/>
    <property type="match status" value="1"/>
</dbReference>
<evidence type="ECO:0000256" key="1">
    <source>
        <dbReference type="ARBA" id="ARBA00023015"/>
    </source>
</evidence>
<evidence type="ECO:0000256" key="2">
    <source>
        <dbReference type="ARBA" id="ARBA00023125"/>
    </source>
</evidence>
<evidence type="ECO:0000313" key="6">
    <source>
        <dbReference type="Proteomes" id="UP000242881"/>
    </source>
</evidence>
<comment type="caution">
    <text evidence="5">The sequence shown here is derived from an EMBL/GenBank/DDBJ whole genome shotgun (WGS) entry which is preliminary data.</text>
</comment>
<dbReference type="InterPro" id="IPR036388">
    <property type="entry name" value="WH-like_DNA-bd_sf"/>
</dbReference>
<dbReference type="Proteomes" id="UP000242881">
    <property type="component" value="Unassembled WGS sequence"/>
</dbReference>
<dbReference type="RefSeq" id="WP_424604996.1">
    <property type="nucleotide sequence ID" value="NZ_JBNAVA010000002.1"/>
</dbReference>
<evidence type="ECO:0000313" key="5">
    <source>
        <dbReference type="EMBL" id="PMP72228.1"/>
    </source>
</evidence>
<dbReference type="SUPFAM" id="SSF46785">
    <property type="entry name" value="Winged helix' DNA-binding domain"/>
    <property type="match status" value="1"/>
</dbReference>
<dbReference type="Pfam" id="PF07729">
    <property type="entry name" value="FCD"/>
    <property type="match status" value="1"/>
</dbReference>
<dbReference type="AlphaFoldDB" id="A0A2J6WPD1"/>
<dbReference type="SMART" id="SM00345">
    <property type="entry name" value="HTH_GNTR"/>
    <property type="match status" value="1"/>
</dbReference>
<gene>
    <name evidence="5" type="ORF">C0187_02015</name>
</gene>